<organism evidence="1 3">
    <name type="scientific">Medicago truncatula</name>
    <name type="common">Barrel medic</name>
    <name type="synonym">Medicago tribuloides</name>
    <dbReference type="NCBI Taxonomy" id="3880"/>
    <lineage>
        <taxon>Eukaryota</taxon>
        <taxon>Viridiplantae</taxon>
        <taxon>Streptophyta</taxon>
        <taxon>Embryophyta</taxon>
        <taxon>Tracheophyta</taxon>
        <taxon>Spermatophyta</taxon>
        <taxon>Magnoliopsida</taxon>
        <taxon>eudicotyledons</taxon>
        <taxon>Gunneridae</taxon>
        <taxon>Pentapetalae</taxon>
        <taxon>rosids</taxon>
        <taxon>fabids</taxon>
        <taxon>Fabales</taxon>
        <taxon>Fabaceae</taxon>
        <taxon>Papilionoideae</taxon>
        <taxon>50 kb inversion clade</taxon>
        <taxon>NPAAA clade</taxon>
        <taxon>Hologalegina</taxon>
        <taxon>IRL clade</taxon>
        <taxon>Trifolieae</taxon>
        <taxon>Medicago</taxon>
    </lineage>
</organism>
<keyword evidence="3" id="KW-1185">Reference proteome</keyword>
<dbReference type="PANTHER" id="PTHR48451:SF1">
    <property type="entry name" value="DUF4218 DOMAIN-CONTAINING PROTEIN"/>
    <property type="match status" value="1"/>
</dbReference>
<reference evidence="2" key="3">
    <citation type="submission" date="2015-04" db="UniProtKB">
        <authorList>
            <consortium name="EnsemblPlants"/>
        </authorList>
    </citation>
    <scope>IDENTIFICATION</scope>
    <source>
        <strain evidence="2">cv. Jemalong A17</strain>
    </source>
</reference>
<dbReference type="HOGENOM" id="CLU_1557599_0_0_1"/>
<protein>
    <submittedName>
        <fullName evidence="1 2">Uncharacterized protein</fullName>
    </submittedName>
</protein>
<reference evidence="1 3" key="2">
    <citation type="journal article" date="2014" name="BMC Genomics">
        <title>An improved genome release (version Mt4.0) for the model legume Medicago truncatula.</title>
        <authorList>
            <person name="Tang H."/>
            <person name="Krishnakumar V."/>
            <person name="Bidwell S."/>
            <person name="Rosen B."/>
            <person name="Chan A."/>
            <person name="Zhou S."/>
            <person name="Gentzbittel L."/>
            <person name="Childs K.L."/>
            <person name="Yandell M."/>
            <person name="Gundlach H."/>
            <person name="Mayer K.F."/>
            <person name="Schwartz D.C."/>
            <person name="Town C.D."/>
        </authorList>
    </citation>
    <scope>GENOME REANNOTATION</scope>
    <source>
        <strain evidence="1">A17</strain>
        <strain evidence="2 3">cv. Jemalong A17</strain>
    </source>
</reference>
<dbReference type="AlphaFoldDB" id="A0A072TX41"/>
<reference evidence="1 3" key="1">
    <citation type="journal article" date="2011" name="Nature">
        <title>The Medicago genome provides insight into the evolution of rhizobial symbioses.</title>
        <authorList>
            <person name="Young N.D."/>
            <person name="Debelle F."/>
            <person name="Oldroyd G.E."/>
            <person name="Geurts R."/>
            <person name="Cannon S.B."/>
            <person name="Udvardi M.K."/>
            <person name="Benedito V.A."/>
            <person name="Mayer K.F."/>
            <person name="Gouzy J."/>
            <person name="Schoof H."/>
            <person name="Van de Peer Y."/>
            <person name="Proost S."/>
            <person name="Cook D.R."/>
            <person name="Meyers B.C."/>
            <person name="Spannagl M."/>
            <person name="Cheung F."/>
            <person name="De Mita S."/>
            <person name="Krishnakumar V."/>
            <person name="Gundlach H."/>
            <person name="Zhou S."/>
            <person name="Mudge J."/>
            <person name="Bharti A.K."/>
            <person name="Murray J.D."/>
            <person name="Naoumkina M.A."/>
            <person name="Rosen B."/>
            <person name="Silverstein K.A."/>
            <person name="Tang H."/>
            <person name="Rombauts S."/>
            <person name="Zhao P.X."/>
            <person name="Zhou P."/>
            <person name="Barbe V."/>
            <person name="Bardou P."/>
            <person name="Bechner M."/>
            <person name="Bellec A."/>
            <person name="Berger A."/>
            <person name="Berges H."/>
            <person name="Bidwell S."/>
            <person name="Bisseling T."/>
            <person name="Choisne N."/>
            <person name="Couloux A."/>
            <person name="Denny R."/>
            <person name="Deshpande S."/>
            <person name="Dai X."/>
            <person name="Doyle J.J."/>
            <person name="Dudez A.M."/>
            <person name="Farmer A.D."/>
            <person name="Fouteau S."/>
            <person name="Franken C."/>
            <person name="Gibelin C."/>
            <person name="Gish J."/>
            <person name="Goldstein S."/>
            <person name="Gonzalez A.J."/>
            <person name="Green P.J."/>
            <person name="Hallab A."/>
            <person name="Hartog M."/>
            <person name="Hua A."/>
            <person name="Humphray S.J."/>
            <person name="Jeong D.H."/>
            <person name="Jing Y."/>
            <person name="Jocker A."/>
            <person name="Kenton S.M."/>
            <person name="Kim D.J."/>
            <person name="Klee K."/>
            <person name="Lai H."/>
            <person name="Lang C."/>
            <person name="Lin S."/>
            <person name="Macmil S.L."/>
            <person name="Magdelenat G."/>
            <person name="Matthews L."/>
            <person name="McCorrison J."/>
            <person name="Monaghan E.L."/>
            <person name="Mun J.H."/>
            <person name="Najar F.Z."/>
            <person name="Nicholson C."/>
            <person name="Noirot C."/>
            <person name="O'Bleness M."/>
            <person name="Paule C.R."/>
            <person name="Poulain J."/>
            <person name="Prion F."/>
            <person name="Qin B."/>
            <person name="Qu C."/>
            <person name="Retzel E.F."/>
            <person name="Riddle C."/>
            <person name="Sallet E."/>
            <person name="Samain S."/>
            <person name="Samson N."/>
            <person name="Sanders I."/>
            <person name="Saurat O."/>
            <person name="Scarpelli C."/>
            <person name="Schiex T."/>
            <person name="Segurens B."/>
            <person name="Severin A.J."/>
            <person name="Sherrier D.J."/>
            <person name="Shi R."/>
            <person name="Sims S."/>
            <person name="Singer S.R."/>
            <person name="Sinharoy S."/>
            <person name="Sterck L."/>
            <person name="Viollet A."/>
            <person name="Wang B.B."/>
            <person name="Wang K."/>
            <person name="Wang M."/>
            <person name="Wang X."/>
            <person name="Warfsmann J."/>
            <person name="Weissenbach J."/>
            <person name="White D.D."/>
            <person name="White J.D."/>
            <person name="Wiley G.B."/>
            <person name="Wincker P."/>
            <person name="Xing Y."/>
            <person name="Yang L."/>
            <person name="Yao Z."/>
            <person name="Ying F."/>
            <person name="Zhai J."/>
            <person name="Zhou L."/>
            <person name="Zuber A."/>
            <person name="Denarie J."/>
            <person name="Dixon R.A."/>
            <person name="May G.D."/>
            <person name="Schwartz D.C."/>
            <person name="Rogers J."/>
            <person name="Quetier F."/>
            <person name="Town C.D."/>
            <person name="Roe B.A."/>
        </authorList>
    </citation>
    <scope>NUCLEOTIDE SEQUENCE [LARGE SCALE GENOMIC DNA]</scope>
    <source>
        <strain evidence="1">A17</strain>
        <strain evidence="2 3">cv. Jemalong A17</strain>
    </source>
</reference>
<dbReference type="EnsemblPlants" id="KEH21997">
    <property type="protein sequence ID" value="KEH21997"/>
    <property type="gene ID" value="MTR_7g028920"/>
</dbReference>
<evidence type="ECO:0000313" key="1">
    <source>
        <dbReference type="EMBL" id="KEH21997.1"/>
    </source>
</evidence>
<sequence>MEGLSSRKPYDKNDEKYNLHEDLDGLLEYTFITTQFSKGEFDDIYDDDSKDLDEDAIRFYKLVHDAQQEKEYENEDTCLKCGLSGYKKREVPKSKRKLPCKSVAFEDVKWLSRWPNTAARRFSAFVINGYKFVVESCQRKTQNYCVVVTSSTTRFRSQKDENPEVENVVWLF</sequence>
<name>A0A072TX41_MEDTR</name>
<dbReference type="Proteomes" id="UP000002051">
    <property type="component" value="Unassembled WGS sequence"/>
</dbReference>
<dbReference type="EMBL" id="CM001223">
    <property type="protein sequence ID" value="KEH21997.1"/>
    <property type="molecule type" value="Genomic_DNA"/>
</dbReference>
<proteinExistence type="predicted"/>
<gene>
    <name evidence="1" type="ordered locus">MTR_7g028920</name>
</gene>
<accession>A0A072TX41</accession>
<evidence type="ECO:0000313" key="3">
    <source>
        <dbReference type="Proteomes" id="UP000002051"/>
    </source>
</evidence>
<dbReference type="PANTHER" id="PTHR48451">
    <property type="entry name" value="DUF4218 DOMAIN-CONTAINING PROTEIN"/>
    <property type="match status" value="1"/>
</dbReference>
<evidence type="ECO:0000313" key="2">
    <source>
        <dbReference type="EnsemblPlants" id="KEH21997"/>
    </source>
</evidence>